<organism evidence="1 2">
    <name type="scientific">Nonomuraea diastatica</name>
    <dbReference type="NCBI Taxonomy" id="1848329"/>
    <lineage>
        <taxon>Bacteria</taxon>
        <taxon>Bacillati</taxon>
        <taxon>Actinomycetota</taxon>
        <taxon>Actinomycetes</taxon>
        <taxon>Streptosporangiales</taxon>
        <taxon>Streptosporangiaceae</taxon>
        <taxon>Nonomuraea</taxon>
    </lineage>
</organism>
<dbReference type="Proteomes" id="UP000294543">
    <property type="component" value="Unassembled WGS sequence"/>
</dbReference>
<protein>
    <submittedName>
        <fullName evidence="1">Uncharacterized protein</fullName>
    </submittedName>
</protein>
<evidence type="ECO:0000313" key="1">
    <source>
        <dbReference type="EMBL" id="TDD20433.1"/>
    </source>
</evidence>
<reference evidence="1 2" key="1">
    <citation type="submission" date="2019-03" db="EMBL/GenBank/DDBJ databases">
        <title>Draft genome sequences of novel Actinobacteria.</title>
        <authorList>
            <person name="Sahin N."/>
            <person name="Ay H."/>
            <person name="Saygin H."/>
        </authorList>
    </citation>
    <scope>NUCLEOTIDE SEQUENCE [LARGE SCALE GENOMIC DNA]</scope>
    <source>
        <strain evidence="1 2">KC712</strain>
    </source>
</reference>
<proteinExistence type="predicted"/>
<name>A0A4R4WS90_9ACTN</name>
<dbReference type="RefSeq" id="WP_132509614.1">
    <property type="nucleotide sequence ID" value="NZ_SMKP01000045.1"/>
</dbReference>
<evidence type="ECO:0000313" key="2">
    <source>
        <dbReference type="Proteomes" id="UP000294543"/>
    </source>
</evidence>
<keyword evidence="2" id="KW-1185">Reference proteome</keyword>
<dbReference type="EMBL" id="SMKP01000045">
    <property type="protein sequence ID" value="TDD20433.1"/>
    <property type="molecule type" value="Genomic_DNA"/>
</dbReference>
<dbReference type="AlphaFoldDB" id="A0A4R4WS90"/>
<sequence length="103" mass="10593">MTESLEIAREAVREAASRMVILGEDFDAALQGLTESGAIGDDGLLAGFLSALAESLTEASEMRAALSHVMAATGDGLRLVASSTEAAEAASGEHLELRGESWA</sequence>
<accession>A0A4R4WS90</accession>
<gene>
    <name evidence="1" type="ORF">E1294_17615</name>
</gene>
<comment type="caution">
    <text evidence="1">The sequence shown here is derived from an EMBL/GenBank/DDBJ whole genome shotgun (WGS) entry which is preliminary data.</text>
</comment>